<accession>A0A5B7DHN0</accession>
<dbReference type="Proteomes" id="UP000324222">
    <property type="component" value="Unassembled WGS sequence"/>
</dbReference>
<evidence type="ECO:0000256" key="1">
    <source>
        <dbReference type="SAM" id="MobiDB-lite"/>
    </source>
</evidence>
<dbReference type="EMBL" id="VSRR010000920">
    <property type="protein sequence ID" value="MPC20878.1"/>
    <property type="molecule type" value="Genomic_DNA"/>
</dbReference>
<feature type="region of interest" description="Disordered" evidence="1">
    <location>
        <begin position="1"/>
        <end position="22"/>
    </location>
</feature>
<gene>
    <name evidence="2" type="ORF">E2C01_013840</name>
</gene>
<keyword evidence="3" id="KW-1185">Reference proteome</keyword>
<proteinExistence type="predicted"/>
<protein>
    <submittedName>
        <fullName evidence="2">Uncharacterized protein</fullName>
    </submittedName>
</protein>
<comment type="caution">
    <text evidence="2">The sequence shown here is derived from an EMBL/GenBank/DDBJ whole genome shotgun (WGS) entry which is preliminary data.</text>
</comment>
<dbReference type="AlphaFoldDB" id="A0A5B7DHN0"/>
<reference evidence="2 3" key="1">
    <citation type="submission" date="2019-05" db="EMBL/GenBank/DDBJ databases">
        <title>Another draft genome of Portunus trituberculatus and its Hox gene families provides insights of decapod evolution.</title>
        <authorList>
            <person name="Jeong J.-H."/>
            <person name="Song I."/>
            <person name="Kim S."/>
            <person name="Choi T."/>
            <person name="Kim D."/>
            <person name="Ryu S."/>
            <person name="Kim W."/>
        </authorList>
    </citation>
    <scope>NUCLEOTIDE SEQUENCE [LARGE SCALE GENOMIC DNA]</scope>
    <source>
        <tissue evidence="2">Muscle</tissue>
    </source>
</reference>
<organism evidence="2 3">
    <name type="scientific">Portunus trituberculatus</name>
    <name type="common">Swimming crab</name>
    <name type="synonym">Neptunus trituberculatus</name>
    <dbReference type="NCBI Taxonomy" id="210409"/>
    <lineage>
        <taxon>Eukaryota</taxon>
        <taxon>Metazoa</taxon>
        <taxon>Ecdysozoa</taxon>
        <taxon>Arthropoda</taxon>
        <taxon>Crustacea</taxon>
        <taxon>Multicrustacea</taxon>
        <taxon>Malacostraca</taxon>
        <taxon>Eumalacostraca</taxon>
        <taxon>Eucarida</taxon>
        <taxon>Decapoda</taxon>
        <taxon>Pleocyemata</taxon>
        <taxon>Brachyura</taxon>
        <taxon>Eubrachyura</taxon>
        <taxon>Portunoidea</taxon>
        <taxon>Portunidae</taxon>
        <taxon>Portuninae</taxon>
        <taxon>Portunus</taxon>
    </lineage>
</organism>
<sequence>MVLSVMEEWPGGGGGSLTQQRAGLGVPTQPAAAGLAHTQPTCAEGSLSRGWWSLAYPGHWDWSNRRAVCGCVTR</sequence>
<evidence type="ECO:0000313" key="3">
    <source>
        <dbReference type="Proteomes" id="UP000324222"/>
    </source>
</evidence>
<name>A0A5B7DHN0_PORTR</name>
<evidence type="ECO:0000313" key="2">
    <source>
        <dbReference type="EMBL" id="MPC20878.1"/>
    </source>
</evidence>